<name>V4PA95_9CAUL</name>
<dbReference type="STRING" id="1121022.GCA_000376105_03956"/>
<keyword evidence="1" id="KW-0238">DNA-binding</keyword>
<sequence>MKQNLRELRTLKGLTQADLATQLGVSRQAVIALETDKHSPSLDLAYKISSVFDLPVEAIFENPYRTSQGD</sequence>
<organism evidence="3 4">
    <name type="scientific">Asticcacaulis benevestitus DSM 16100 = ATCC BAA-896</name>
    <dbReference type="NCBI Taxonomy" id="1121022"/>
    <lineage>
        <taxon>Bacteria</taxon>
        <taxon>Pseudomonadati</taxon>
        <taxon>Pseudomonadota</taxon>
        <taxon>Alphaproteobacteria</taxon>
        <taxon>Caulobacterales</taxon>
        <taxon>Caulobacteraceae</taxon>
        <taxon>Asticcacaulis</taxon>
    </lineage>
</organism>
<dbReference type="EMBL" id="AWGB01000062">
    <property type="protein sequence ID" value="ESQ84981.1"/>
    <property type="molecule type" value="Genomic_DNA"/>
</dbReference>
<dbReference type="InterPro" id="IPR001387">
    <property type="entry name" value="Cro/C1-type_HTH"/>
</dbReference>
<feature type="domain" description="HTH cro/C1-type" evidence="2">
    <location>
        <begin position="5"/>
        <end position="59"/>
    </location>
</feature>
<gene>
    <name evidence="3" type="ORF">ABENE_19375</name>
</gene>
<evidence type="ECO:0000256" key="1">
    <source>
        <dbReference type="ARBA" id="ARBA00023125"/>
    </source>
</evidence>
<evidence type="ECO:0000259" key="2">
    <source>
        <dbReference type="PROSITE" id="PS50943"/>
    </source>
</evidence>
<dbReference type="Proteomes" id="UP000017837">
    <property type="component" value="Unassembled WGS sequence"/>
</dbReference>
<dbReference type="InterPro" id="IPR010982">
    <property type="entry name" value="Lambda_DNA-bd_dom_sf"/>
</dbReference>
<evidence type="ECO:0000313" key="3">
    <source>
        <dbReference type="EMBL" id="ESQ84981.1"/>
    </source>
</evidence>
<dbReference type="PANTHER" id="PTHR46558:SF4">
    <property type="entry name" value="DNA-BIDING PHAGE PROTEIN"/>
    <property type="match status" value="1"/>
</dbReference>
<dbReference type="OrthoDB" id="3034420at2"/>
<dbReference type="GO" id="GO:0003677">
    <property type="term" value="F:DNA binding"/>
    <property type="evidence" value="ECO:0007669"/>
    <property type="project" value="UniProtKB-KW"/>
</dbReference>
<reference evidence="3 4" key="1">
    <citation type="journal article" date="2014" name="Nature">
        <title>Sequential evolution of bacterial morphology by co-option of a developmental regulator.</title>
        <authorList>
            <person name="Jiang C."/>
            <person name="Brown P.J."/>
            <person name="Ducret A."/>
            <person name="Brun Y.V."/>
        </authorList>
    </citation>
    <scope>NUCLEOTIDE SEQUENCE [LARGE SCALE GENOMIC DNA]</scope>
    <source>
        <strain evidence="3 4">DSM 16100</strain>
    </source>
</reference>
<proteinExistence type="predicted"/>
<keyword evidence="4" id="KW-1185">Reference proteome</keyword>
<dbReference type="RefSeq" id="WP_018083640.1">
    <property type="nucleotide sequence ID" value="NZ_AQWM01000038.1"/>
</dbReference>
<dbReference type="Gene3D" id="1.10.260.40">
    <property type="entry name" value="lambda repressor-like DNA-binding domains"/>
    <property type="match status" value="1"/>
</dbReference>
<dbReference type="PROSITE" id="PS50943">
    <property type="entry name" value="HTH_CROC1"/>
    <property type="match status" value="1"/>
</dbReference>
<dbReference type="SMART" id="SM00530">
    <property type="entry name" value="HTH_XRE"/>
    <property type="match status" value="1"/>
</dbReference>
<dbReference type="PATRIC" id="fig|1121022.4.peg.3970"/>
<dbReference type="AlphaFoldDB" id="V4PA95"/>
<accession>V4PA95</accession>
<dbReference type="PANTHER" id="PTHR46558">
    <property type="entry name" value="TRACRIPTIONAL REGULATORY PROTEIN-RELATED-RELATED"/>
    <property type="match status" value="1"/>
</dbReference>
<dbReference type="Pfam" id="PF01381">
    <property type="entry name" value="HTH_3"/>
    <property type="match status" value="1"/>
</dbReference>
<protein>
    <submittedName>
        <fullName evidence="3">Cro/Cl family transcriptional regulator</fullName>
    </submittedName>
</protein>
<dbReference type="eggNOG" id="COG1476">
    <property type="taxonomic scope" value="Bacteria"/>
</dbReference>
<dbReference type="SUPFAM" id="SSF47413">
    <property type="entry name" value="lambda repressor-like DNA-binding domains"/>
    <property type="match status" value="1"/>
</dbReference>
<comment type="caution">
    <text evidence="3">The sequence shown here is derived from an EMBL/GenBank/DDBJ whole genome shotgun (WGS) entry which is preliminary data.</text>
</comment>
<evidence type="ECO:0000313" key="4">
    <source>
        <dbReference type="Proteomes" id="UP000017837"/>
    </source>
</evidence>
<dbReference type="CDD" id="cd00093">
    <property type="entry name" value="HTH_XRE"/>
    <property type="match status" value="1"/>
</dbReference>